<keyword evidence="2" id="KW-1185">Reference proteome</keyword>
<evidence type="ECO:0000313" key="1">
    <source>
        <dbReference type="EMBL" id="PPQ31548.1"/>
    </source>
</evidence>
<dbReference type="OrthoDB" id="7277340at2"/>
<sequence>MSDETSVPPSDLSHAGAVVDKAIEYMMGQNISPVAIASALLGGSMALLSRSMADDAIIGILNNAIASIRSGELHEQADPGE</sequence>
<reference evidence="1 2" key="1">
    <citation type="journal article" date="2018" name="Arch. Microbiol.">
        <title>New insights into the metabolic potential of the phototrophic purple bacterium Rhodopila globiformis DSM 161(T) from its draft genome sequence and evidence for a vanadium-dependent nitrogenase.</title>
        <authorList>
            <person name="Imhoff J.F."/>
            <person name="Rahn T."/>
            <person name="Kunzel S."/>
            <person name="Neulinger S.C."/>
        </authorList>
    </citation>
    <scope>NUCLEOTIDE SEQUENCE [LARGE SCALE GENOMIC DNA]</scope>
    <source>
        <strain evidence="1 2">DSM 161</strain>
    </source>
</reference>
<name>A0A2S6NA98_RHOGL</name>
<dbReference type="EMBL" id="NHRY01000189">
    <property type="protein sequence ID" value="PPQ31548.1"/>
    <property type="molecule type" value="Genomic_DNA"/>
</dbReference>
<dbReference type="RefSeq" id="WP_104520080.1">
    <property type="nucleotide sequence ID" value="NZ_NHRY01000189.1"/>
</dbReference>
<evidence type="ECO:0000313" key="2">
    <source>
        <dbReference type="Proteomes" id="UP000239724"/>
    </source>
</evidence>
<proteinExistence type="predicted"/>
<protein>
    <submittedName>
        <fullName evidence="1">Uncharacterized protein</fullName>
    </submittedName>
</protein>
<dbReference type="Proteomes" id="UP000239724">
    <property type="component" value="Unassembled WGS sequence"/>
</dbReference>
<comment type="caution">
    <text evidence="1">The sequence shown here is derived from an EMBL/GenBank/DDBJ whole genome shotgun (WGS) entry which is preliminary data.</text>
</comment>
<organism evidence="1 2">
    <name type="scientific">Rhodopila globiformis</name>
    <name type="common">Rhodopseudomonas globiformis</name>
    <dbReference type="NCBI Taxonomy" id="1071"/>
    <lineage>
        <taxon>Bacteria</taxon>
        <taxon>Pseudomonadati</taxon>
        <taxon>Pseudomonadota</taxon>
        <taxon>Alphaproteobacteria</taxon>
        <taxon>Acetobacterales</taxon>
        <taxon>Acetobacteraceae</taxon>
        <taxon>Rhodopila</taxon>
    </lineage>
</organism>
<accession>A0A2S6NA98</accession>
<gene>
    <name evidence="1" type="ORF">CCS01_17330</name>
</gene>
<dbReference type="AlphaFoldDB" id="A0A2S6NA98"/>